<feature type="binding site" evidence="3">
    <location>
        <position position="151"/>
    </location>
    <ligand>
        <name>substrate</name>
    </ligand>
</feature>
<dbReference type="Proteomes" id="UP000264702">
    <property type="component" value="Unassembled WGS sequence"/>
</dbReference>
<feature type="chain" id="PRO_5016953312" evidence="5">
    <location>
        <begin position="29"/>
        <end position="326"/>
    </location>
</feature>
<evidence type="ECO:0000256" key="3">
    <source>
        <dbReference type="PIRSR" id="PIRSR605511-2"/>
    </source>
</evidence>
<dbReference type="InterPro" id="IPR051262">
    <property type="entry name" value="SMP-30/CGR1_Lactonase"/>
</dbReference>
<keyword evidence="3" id="KW-0862">Zinc</keyword>
<dbReference type="GO" id="GO:0016787">
    <property type="term" value="F:hydrolase activity"/>
    <property type="evidence" value="ECO:0007669"/>
    <property type="project" value="UniProtKB-KW"/>
</dbReference>
<name>A0A372IKL7_9BACT</name>
<evidence type="ECO:0000256" key="1">
    <source>
        <dbReference type="ARBA" id="ARBA00022801"/>
    </source>
</evidence>
<sequence length="326" mass="35626">MTVPQIKRLIVAAASVLLGAMAWSSAGAQQAQQKFELQALSPGFWKLIGHDAQLTKVASGFGFTEGPVWDKAGYLYVSDETLNKIFKVNVRTGEKQEIIALGDPDGNTYDKNLRILDCASVLRAIIRLSPDGHQYTVIADRYQGKRFNSPNDVVLGPDGAIYFTDPTSDLPPGQKQEIPFQGIYRISKDGQVRLLTKELPQPNGLAFSPDGKKLYIDDDEDRNIHVYDVHPDGSLSNGRVFGSEAGPPKSGDPDGMRVDKEGNLYVVGPRGIWVWSPSGRHLGTIVVPEQPANLTWGDASDSTLYITAGTSVYKIPTHARGFIPYL</sequence>
<feature type="active site" description="Proton donor/acceptor" evidence="2">
    <location>
        <position position="254"/>
    </location>
</feature>
<reference evidence="7 8" key="1">
    <citation type="submission" date="2018-08" db="EMBL/GenBank/DDBJ databases">
        <title>Acidipila sp. 4G-K13, an acidobacterium isolated from forest soil.</title>
        <authorList>
            <person name="Gao Z.-H."/>
            <person name="Qiu L.-H."/>
        </authorList>
    </citation>
    <scope>NUCLEOTIDE SEQUENCE [LARGE SCALE GENOMIC DNA]</scope>
    <source>
        <strain evidence="7 8">4G-K13</strain>
    </source>
</reference>
<evidence type="ECO:0000313" key="7">
    <source>
        <dbReference type="EMBL" id="RFU15311.1"/>
    </source>
</evidence>
<comment type="caution">
    <text evidence="7">The sequence shown here is derived from an EMBL/GenBank/DDBJ whole genome shotgun (WGS) entry which is preliminary data.</text>
</comment>
<dbReference type="OrthoDB" id="2633250at2"/>
<comment type="cofactor">
    <cofactor evidence="3">
        <name>Zn(2+)</name>
        <dbReference type="ChEBI" id="CHEBI:29105"/>
    </cofactor>
    <text evidence="3">Binds 1 divalent metal cation per subunit.</text>
</comment>
<dbReference type="EMBL" id="QVQT01000006">
    <property type="protein sequence ID" value="RFU15311.1"/>
    <property type="molecule type" value="Genomic_DNA"/>
</dbReference>
<evidence type="ECO:0000256" key="5">
    <source>
        <dbReference type="SAM" id="SignalP"/>
    </source>
</evidence>
<organism evidence="7 8">
    <name type="scientific">Paracidobacterium acidisoli</name>
    <dbReference type="NCBI Taxonomy" id="2303751"/>
    <lineage>
        <taxon>Bacteria</taxon>
        <taxon>Pseudomonadati</taxon>
        <taxon>Acidobacteriota</taxon>
        <taxon>Terriglobia</taxon>
        <taxon>Terriglobales</taxon>
        <taxon>Acidobacteriaceae</taxon>
        <taxon>Paracidobacterium</taxon>
    </lineage>
</organism>
<dbReference type="PANTHER" id="PTHR47572:SF4">
    <property type="entry name" value="LACTONASE DRP35"/>
    <property type="match status" value="1"/>
</dbReference>
<keyword evidence="3" id="KW-0479">Metal-binding</keyword>
<dbReference type="SUPFAM" id="SSF63829">
    <property type="entry name" value="Calcium-dependent phosphotriesterase"/>
    <property type="match status" value="1"/>
</dbReference>
<keyword evidence="8" id="KW-1185">Reference proteome</keyword>
<dbReference type="Pfam" id="PF08450">
    <property type="entry name" value="SGL"/>
    <property type="match status" value="1"/>
</dbReference>
<feature type="signal peptide" evidence="5">
    <location>
        <begin position="1"/>
        <end position="28"/>
    </location>
</feature>
<evidence type="ECO:0000256" key="4">
    <source>
        <dbReference type="SAM" id="MobiDB-lite"/>
    </source>
</evidence>
<evidence type="ECO:0000259" key="6">
    <source>
        <dbReference type="Pfam" id="PF08450"/>
    </source>
</evidence>
<dbReference type="GO" id="GO:0046872">
    <property type="term" value="F:metal ion binding"/>
    <property type="evidence" value="ECO:0007669"/>
    <property type="project" value="UniProtKB-KW"/>
</dbReference>
<proteinExistence type="predicted"/>
<accession>A0A372IKL7</accession>
<dbReference type="InterPro" id="IPR013658">
    <property type="entry name" value="SGL"/>
</dbReference>
<dbReference type="InterPro" id="IPR011042">
    <property type="entry name" value="6-blade_b-propeller_TolB-like"/>
</dbReference>
<protein>
    <submittedName>
        <fullName evidence="7">SMP-30/gluconolactonase/LRE family protein</fullName>
    </submittedName>
</protein>
<feature type="region of interest" description="Disordered" evidence="4">
    <location>
        <begin position="237"/>
        <end position="258"/>
    </location>
</feature>
<keyword evidence="5" id="KW-0732">Signal</keyword>
<dbReference type="PANTHER" id="PTHR47572">
    <property type="entry name" value="LIPOPROTEIN-RELATED"/>
    <property type="match status" value="1"/>
</dbReference>
<gene>
    <name evidence="7" type="ORF">D0Y96_16660</name>
</gene>
<dbReference type="InterPro" id="IPR005511">
    <property type="entry name" value="SMP-30"/>
</dbReference>
<feature type="binding site" evidence="3">
    <location>
        <position position="254"/>
    </location>
    <ligand>
        <name>a divalent metal cation</name>
        <dbReference type="ChEBI" id="CHEBI:60240"/>
    </ligand>
</feature>
<dbReference type="RefSeq" id="WP_117302156.1">
    <property type="nucleotide sequence ID" value="NZ_QVQT02000006.1"/>
</dbReference>
<feature type="binding site" evidence="3">
    <location>
        <position position="203"/>
    </location>
    <ligand>
        <name>a divalent metal cation</name>
        <dbReference type="ChEBI" id="CHEBI:60240"/>
    </ligand>
</feature>
<evidence type="ECO:0000313" key="8">
    <source>
        <dbReference type="Proteomes" id="UP000264702"/>
    </source>
</evidence>
<dbReference type="PRINTS" id="PR01790">
    <property type="entry name" value="SMP30FAMILY"/>
</dbReference>
<feature type="binding site" evidence="3">
    <location>
        <position position="169"/>
    </location>
    <ligand>
        <name>substrate</name>
    </ligand>
</feature>
<feature type="binding site" evidence="3">
    <location>
        <position position="65"/>
    </location>
    <ligand>
        <name>a divalent metal cation</name>
        <dbReference type="ChEBI" id="CHEBI:60240"/>
    </ligand>
</feature>
<keyword evidence="1" id="KW-0378">Hydrolase</keyword>
<dbReference type="AlphaFoldDB" id="A0A372IKL7"/>
<feature type="domain" description="SMP-30/Gluconolactonase/LRE-like region" evidence="6">
    <location>
        <begin position="63"/>
        <end position="308"/>
    </location>
</feature>
<dbReference type="Gene3D" id="2.120.10.30">
    <property type="entry name" value="TolB, C-terminal domain"/>
    <property type="match status" value="1"/>
</dbReference>
<evidence type="ECO:0000256" key="2">
    <source>
        <dbReference type="PIRSR" id="PIRSR605511-1"/>
    </source>
</evidence>